<evidence type="ECO:0008006" key="4">
    <source>
        <dbReference type="Google" id="ProtNLM"/>
    </source>
</evidence>
<feature type="compositionally biased region" description="Basic and acidic residues" evidence="1">
    <location>
        <begin position="15"/>
        <end position="31"/>
    </location>
</feature>
<evidence type="ECO:0000313" key="3">
    <source>
        <dbReference type="Proteomes" id="UP000639338"/>
    </source>
</evidence>
<dbReference type="OrthoDB" id="7689162at2759"/>
<organism evidence="2 3">
    <name type="scientific">Aphidius gifuensis</name>
    <name type="common">Parasitoid wasp</name>
    <dbReference type="NCBI Taxonomy" id="684658"/>
    <lineage>
        <taxon>Eukaryota</taxon>
        <taxon>Metazoa</taxon>
        <taxon>Ecdysozoa</taxon>
        <taxon>Arthropoda</taxon>
        <taxon>Hexapoda</taxon>
        <taxon>Insecta</taxon>
        <taxon>Pterygota</taxon>
        <taxon>Neoptera</taxon>
        <taxon>Endopterygota</taxon>
        <taxon>Hymenoptera</taxon>
        <taxon>Apocrita</taxon>
        <taxon>Ichneumonoidea</taxon>
        <taxon>Braconidae</taxon>
        <taxon>Aphidiinae</taxon>
        <taxon>Aphidius</taxon>
    </lineage>
</organism>
<dbReference type="AlphaFoldDB" id="A0A834Y0L3"/>
<comment type="caution">
    <text evidence="2">The sequence shown here is derived from an EMBL/GenBank/DDBJ whole genome shotgun (WGS) entry which is preliminary data.</text>
</comment>
<name>A0A834Y0L3_APHGI</name>
<gene>
    <name evidence="2" type="ORF">HCN44_004384</name>
</gene>
<dbReference type="Proteomes" id="UP000639338">
    <property type="component" value="Unassembled WGS sequence"/>
</dbReference>
<protein>
    <recommendedName>
        <fullName evidence="4">HTH CENPB-type domain-containing protein</fullName>
    </recommendedName>
</protein>
<feature type="region of interest" description="Disordered" evidence="1">
    <location>
        <begin position="235"/>
        <end position="260"/>
    </location>
</feature>
<feature type="region of interest" description="Disordered" evidence="1">
    <location>
        <begin position="395"/>
        <end position="430"/>
    </location>
</feature>
<dbReference type="EMBL" id="JACMRX010000002">
    <property type="protein sequence ID" value="KAF7994912.1"/>
    <property type="molecule type" value="Genomic_DNA"/>
</dbReference>
<feature type="region of interest" description="Disordered" evidence="1">
    <location>
        <begin position="1"/>
        <end position="31"/>
    </location>
</feature>
<evidence type="ECO:0000313" key="2">
    <source>
        <dbReference type="EMBL" id="KAF7994912.1"/>
    </source>
</evidence>
<proteinExistence type="predicted"/>
<evidence type="ECO:0000256" key="1">
    <source>
        <dbReference type="SAM" id="MobiDB-lite"/>
    </source>
</evidence>
<accession>A0A834Y0L3</accession>
<sequence length="746" mass="87468">MIDNTNKRSRPIKPLGDKNKKTNKEREKDKEVLFQCRSKKPSTSIPYEMKVKVLKLLDKNPDWSLKQLRQHSGCSKIQDHHQLRKWKDQVKKYEESKSSKSPKQREFIPLDMKIKIVNMAKKHPEWSIKTLQEKTGCPLIERRQQLNLWNEHIQAGGSQKERNQKIFKWIYEKCIEKKKQNNKTKITTNEIMEWSYEAHKLFFPNIPIKYKNRTNEKSSWVANFKRYYPDYQVSDDEESDELNKENNPDESTAVKKKKKRTSTYKLEPVSNEDKIKVIKLVNDNPNWSMEKIRQVSGCSKVYNRKQVLSWTKSIKHGSHFDKKNERDRLVYKKCKKYTENVKKKFSNDLLCQWGKEANKIIIPNDDNNLMFSIGEKWLTRFKGVYKIIGKSPNLQLSKESPGDKNKTTGTVSRKNNCSNDDTDGDDDDASNDISKIDSNVLADKVKRKPRYFASYDEKIKVLKTFKKHPGISLEELKKKTGCKYLYTINQLNRWVDHVKIGGSFTNKRTKICRSVYAKCIEYRDKNKKITYGLLRKWANEAYNKMPDDAKKNMKFCASTTWILNFKKNYGIFGLPTDLKIGDLPAGNNLNVNNNGGGEQSSDNVALIKSFKPAKPTCTRIPLDTAMKVLNLSYKHPNWDLKKLRKYSKCRKLVSFNQLLRWEKIIKNSKTFSKKCESMDRWILARCIEYKNKNYLITDKIIIGWALEAKRIFCNLSANHFATVPWLNNFKSKNKITGESSDLKIRN</sequence>
<keyword evidence="3" id="KW-1185">Reference proteome</keyword>
<reference evidence="2 3" key="1">
    <citation type="submission" date="2020-08" db="EMBL/GenBank/DDBJ databases">
        <title>Aphidius gifuensis genome sequencing and assembly.</title>
        <authorList>
            <person name="Du Z."/>
        </authorList>
    </citation>
    <scope>NUCLEOTIDE SEQUENCE [LARGE SCALE GENOMIC DNA]</scope>
    <source>
        <strain evidence="2">YNYX2018</strain>
        <tissue evidence="2">Adults</tissue>
    </source>
</reference>
<feature type="compositionally biased region" description="Acidic residues" evidence="1">
    <location>
        <begin position="420"/>
        <end position="430"/>
    </location>
</feature>